<dbReference type="SUPFAM" id="SSF54001">
    <property type="entry name" value="Cysteine proteinases"/>
    <property type="match status" value="1"/>
</dbReference>
<feature type="compositionally biased region" description="Low complexity" evidence="1">
    <location>
        <begin position="335"/>
        <end position="356"/>
    </location>
</feature>
<protein>
    <recommendedName>
        <fullName evidence="2">USP domain-containing protein</fullName>
    </recommendedName>
</protein>
<dbReference type="PANTHER" id="PTHR21646:SF46">
    <property type="entry name" value="UBIQUITIN CARBOXYL-TERMINAL HYDROLASE"/>
    <property type="match status" value="1"/>
</dbReference>
<name>A0A1J4L017_9EUKA</name>
<dbReference type="PROSITE" id="PS00973">
    <property type="entry name" value="USP_2"/>
    <property type="match status" value="1"/>
</dbReference>
<dbReference type="EMBL" id="MLAK01000261">
    <property type="protein sequence ID" value="OHT15197.1"/>
    <property type="molecule type" value="Genomic_DNA"/>
</dbReference>
<dbReference type="InterPro" id="IPR028889">
    <property type="entry name" value="USP"/>
</dbReference>
<dbReference type="PANTHER" id="PTHR21646">
    <property type="entry name" value="UBIQUITIN CARBOXYL-TERMINAL HYDROLASE"/>
    <property type="match status" value="1"/>
</dbReference>
<feature type="region of interest" description="Disordered" evidence="1">
    <location>
        <begin position="254"/>
        <end position="277"/>
    </location>
</feature>
<dbReference type="SUPFAM" id="SSF143791">
    <property type="entry name" value="DUSP-like"/>
    <property type="match status" value="1"/>
</dbReference>
<dbReference type="InterPro" id="IPR001394">
    <property type="entry name" value="Peptidase_C19_UCH"/>
</dbReference>
<comment type="caution">
    <text evidence="3">The sequence shown here is derived from an EMBL/GenBank/DDBJ whole genome shotgun (WGS) entry which is preliminary data.</text>
</comment>
<evidence type="ECO:0000313" key="3">
    <source>
        <dbReference type="EMBL" id="OHT15197.1"/>
    </source>
</evidence>
<dbReference type="GO" id="GO:0004843">
    <property type="term" value="F:cysteine-type deubiquitinase activity"/>
    <property type="evidence" value="ECO:0007669"/>
    <property type="project" value="InterPro"/>
</dbReference>
<dbReference type="OrthoDB" id="292964at2759"/>
<dbReference type="GeneID" id="94832488"/>
<dbReference type="InterPro" id="IPR050185">
    <property type="entry name" value="Ub_carboxyl-term_hydrolase"/>
</dbReference>
<dbReference type="GO" id="GO:0016579">
    <property type="term" value="P:protein deubiquitination"/>
    <property type="evidence" value="ECO:0007669"/>
    <property type="project" value="InterPro"/>
</dbReference>
<reference evidence="3" key="1">
    <citation type="submission" date="2016-10" db="EMBL/GenBank/DDBJ databases">
        <authorList>
            <person name="Benchimol M."/>
            <person name="Almeida L.G."/>
            <person name="Vasconcelos A.T."/>
            <person name="Perreira-Neves A."/>
            <person name="Rosa I.A."/>
            <person name="Tasca T."/>
            <person name="Bogo M.R."/>
            <person name="de Souza W."/>
        </authorList>
    </citation>
    <scope>NUCLEOTIDE SEQUENCE [LARGE SCALE GENOMIC DNA]</scope>
    <source>
        <strain evidence="3">K</strain>
    </source>
</reference>
<feature type="region of interest" description="Disordered" evidence="1">
    <location>
        <begin position="301"/>
        <end position="356"/>
    </location>
</feature>
<dbReference type="InterPro" id="IPR035927">
    <property type="entry name" value="DUSP-like_sf"/>
</dbReference>
<evidence type="ECO:0000313" key="4">
    <source>
        <dbReference type="Proteomes" id="UP000179807"/>
    </source>
</evidence>
<dbReference type="InterPro" id="IPR038765">
    <property type="entry name" value="Papain-like_cys_pep_sf"/>
</dbReference>
<dbReference type="InterPro" id="IPR018200">
    <property type="entry name" value="USP_CS"/>
</dbReference>
<evidence type="ECO:0000256" key="1">
    <source>
        <dbReference type="SAM" id="MobiDB-lite"/>
    </source>
</evidence>
<dbReference type="PROSITE" id="PS50235">
    <property type="entry name" value="USP_3"/>
    <property type="match status" value="1"/>
</dbReference>
<sequence length="678" mass="77973">MHKSNLDPEKVRAYKKELRQLRSEFEPKATKKGQICYLVNSQWYEKLIRFVDQSSSEWPYEMPDVKDHTKATYLSPEIWLILRKIFGGPVLPKRGCFILHPQTNKPYFFLEHTYKNFTISFKKEENSKPVSIRKLWPLNWQARTLKEYILETLNIKGKQYHFFCKSIDKESEEPISESLDMSEVLEIFPGILTLKPGQDEAISSKVTGINIDGYSKVSGISHPSSNQQLLKSRRDSFLSNMFFPQSFQDVNMSAKETVKRHPKEAAPSTREIKSIDEIQKESIDEIQKESIDEILNSSLSDHEEDFGDSQAESEKSISSGVQMNNTTEEASDEYSSSTSKSNSSSTSNSNSISSSNSTSTVIMTALESSCSNSDIPLYSISDQGNFCYINSSIQCLIRVFPITNFIRKFNFPNNGNLICSNAYLELINVILDGSKPDQIRAKTAQLNRIVDENFASGEQQDAHEFLTKLVDKILEEYKNINVDEKNEKFSSFKNEYNKMLNSIITKTETQIHCSKCKMEAVAKEEIHIILILPNFSKTVTVNNLIKNFCKSSNIVDYACEYCKKKRGIINEVRITQLPEYFTLLINRFEDKDNKNKNSVSLQKQITVTDCNKKEHIYQLVGMINHEGDNIRYGHYFSIVYLSQSNQYYQLNDGSIRIEDDFESKSMDEAYILFYHLVT</sequence>
<dbReference type="RefSeq" id="XP_068368333.1">
    <property type="nucleotide sequence ID" value="XM_068497784.1"/>
</dbReference>
<accession>A0A1J4L017</accession>
<feature type="compositionally biased region" description="Polar residues" evidence="1">
    <location>
        <begin position="316"/>
        <end position="328"/>
    </location>
</feature>
<dbReference type="VEuPathDB" id="TrichDB:TRFO_14390"/>
<feature type="domain" description="USP" evidence="2">
    <location>
        <begin position="378"/>
        <end position="677"/>
    </location>
</feature>
<dbReference type="CDD" id="cd02257">
    <property type="entry name" value="Peptidase_C19"/>
    <property type="match status" value="1"/>
</dbReference>
<proteinExistence type="predicted"/>
<dbReference type="Pfam" id="PF00443">
    <property type="entry name" value="UCH"/>
    <property type="match status" value="1"/>
</dbReference>
<evidence type="ECO:0000259" key="2">
    <source>
        <dbReference type="PROSITE" id="PS50235"/>
    </source>
</evidence>
<dbReference type="Gene3D" id="3.90.70.10">
    <property type="entry name" value="Cysteine proteinases"/>
    <property type="match status" value="1"/>
</dbReference>
<organism evidence="3 4">
    <name type="scientific">Tritrichomonas foetus</name>
    <dbReference type="NCBI Taxonomy" id="1144522"/>
    <lineage>
        <taxon>Eukaryota</taxon>
        <taxon>Metamonada</taxon>
        <taxon>Parabasalia</taxon>
        <taxon>Tritrichomonadida</taxon>
        <taxon>Tritrichomonadidae</taxon>
        <taxon>Tritrichomonas</taxon>
    </lineage>
</organism>
<gene>
    <name evidence="3" type="ORF">TRFO_14390</name>
</gene>
<keyword evidence="4" id="KW-1185">Reference proteome</keyword>
<dbReference type="AlphaFoldDB" id="A0A1J4L017"/>
<dbReference type="Proteomes" id="UP000179807">
    <property type="component" value="Unassembled WGS sequence"/>
</dbReference>